<evidence type="ECO:0000256" key="1">
    <source>
        <dbReference type="SAM" id="SignalP"/>
    </source>
</evidence>
<proteinExistence type="predicted"/>
<reference evidence="2 3" key="1">
    <citation type="submission" date="2023-08" db="EMBL/GenBank/DDBJ databases">
        <title>A Necator americanus chromosomal reference genome.</title>
        <authorList>
            <person name="Ilik V."/>
            <person name="Petrzelkova K.J."/>
            <person name="Pardy F."/>
            <person name="Fuh T."/>
            <person name="Niatou-Singa F.S."/>
            <person name="Gouil Q."/>
            <person name="Baker L."/>
            <person name="Ritchie M.E."/>
            <person name="Jex A.R."/>
            <person name="Gazzola D."/>
            <person name="Li H."/>
            <person name="Toshio Fujiwara R."/>
            <person name="Zhan B."/>
            <person name="Aroian R.V."/>
            <person name="Pafco B."/>
            <person name="Schwarz E.M."/>
        </authorList>
    </citation>
    <scope>NUCLEOTIDE SEQUENCE [LARGE SCALE GENOMIC DNA]</scope>
    <source>
        <strain evidence="2 3">Aroian</strain>
        <tissue evidence="2">Whole animal</tissue>
    </source>
</reference>
<feature type="chain" id="PRO_5045909037" description="Peptidase M12A domain-containing protein" evidence="1">
    <location>
        <begin position="21"/>
        <end position="79"/>
    </location>
</feature>
<evidence type="ECO:0000313" key="2">
    <source>
        <dbReference type="EMBL" id="KAK6739642.1"/>
    </source>
</evidence>
<evidence type="ECO:0000313" key="3">
    <source>
        <dbReference type="Proteomes" id="UP001303046"/>
    </source>
</evidence>
<sequence>MQRLLLVIATIFSVLANCQGEQQHSVENRYFTDDGITGDYIPYDMKGFVTKRKQFYAWAGKRSVPVIDKRKQFYAWAGK</sequence>
<dbReference type="EMBL" id="JAVFWL010000003">
    <property type="protein sequence ID" value="KAK6739642.1"/>
    <property type="molecule type" value="Genomic_DNA"/>
</dbReference>
<protein>
    <recommendedName>
        <fullName evidence="4">Peptidase M12A domain-containing protein</fullName>
    </recommendedName>
</protein>
<evidence type="ECO:0008006" key="4">
    <source>
        <dbReference type="Google" id="ProtNLM"/>
    </source>
</evidence>
<organism evidence="2 3">
    <name type="scientific">Necator americanus</name>
    <name type="common">Human hookworm</name>
    <dbReference type="NCBI Taxonomy" id="51031"/>
    <lineage>
        <taxon>Eukaryota</taxon>
        <taxon>Metazoa</taxon>
        <taxon>Ecdysozoa</taxon>
        <taxon>Nematoda</taxon>
        <taxon>Chromadorea</taxon>
        <taxon>Rhabditida</taxon>
        <taxon>Rhabditina</taxon>
        <taxon>Rhabditomorpha</taxon>
        <taxon>Strongyloidea</taxon>
        <taxon>Ancylostomatidae</taxon>
        <taxon>Bunostominae</taxon>
        <taxon>Necator</taxon>
    </lineage>
</organism>
<keyword evidence="3" id="KW-1185">Reference proteome</keyword>
<comment type="caution">
    <text evidence="2">The sequence shown here is derived from an EMBL/GenBank/DDBJ whole genome shotgun (WGS) entry which is preliminary data.</text>
</comment>
<gene>
    <name evidence="2" type="primary">Necator_chrIII.g9017</name>
    <name evidence="2" type="ORF">RB195_008252</name>
</gene>
<accession>A0ABR1CMP9</accession>
<feature type="signal peptide" evidence="1">
    <location>
        <begin position="1"/>
        <end position="20"/>
    </location>
</feature>
<dbReference type="Proteomes" id="UP001303046">
    <property type="component" value="Unassembled WGS sequence"/>
</dbReference>
<keyword evidence="1" id="KW-0732">Signal</keyword>
<name>A0ABR1CMP9_NECAM</name>